<proteinExistence type="predicted"/>
<reference evidence="3" key="1">
    <citation type="submission" date="2025-08" db="UniProtKB">
        <authorList>
            <consortium name="RefSeq"/>
        </authorList>
    </citation>
    <scope>IDENTIFICATION</scope>
    <source>
        <tissue evidence="3">Total insect</tissue>
    </source>
</reference>
<feature type="signal peptide" evidence="1">
    <location>
        <begin position="1"/>
        <end position="29"/>
    </location>
</feature>
<protein>
    <submittedName>
        <fullName evidence="3">Uncharacterized protein LOC117641485</fullName>
    </submittedName>
</protein>
<keyword evidence="1" id="KW-0732">Signal</keyword>
<evidence type="ECO:0000256" key="1">
    <source>
        <dbReference type="SAM" id="SignalP"/>
    </source>
</evidence>
<name>A0A6P8Y591_THRPL</name>
<dbReference type="AlphaFoldDB" id="A0A6P8Y591"/>
<dbReference type="Proteomes" id="UP000515158">
    <property type="component" value="Unplaced"/>
</dbReference>
<sequence length="206" mass="22690">MTRWRTGRTGQAASLAVACLLHLAGCAQAQGVDGDLYKSVEACQKVVKRHTILSEGTTQSTLQQLMETNSTMEGYLRQWGARVVAGAPAGTDIADAILVCQQEYVKSAEAVRAKLEDKLRQSIVRQIAWYDEKIFSLFTDVLSDQGMAGVVQTVQSHLEPTLKQFDSEAVSGLKQSVKDLKPAYQTASKCIRDLSLQSDDFPERYE</sequence>
<dbReference type="OrthoDB" id="8193303at2759"/>
<gene>
    <name evidence="3" type="primary">LOC117641485</name>
</gene>
<organism evidence="3">
    <name type="scientific">Thrips palmi</name>
    <name type="common">Melon thrips</name>
    <dbReference type="NCBI Taxonomy" id="161013"/>
    <lineage>
        <taxon>Eukaryota</taxon>
        <taxon>Metazoa</taxon>
        <taxon>Ecdysozoa</taxon>
        <taxon>Arthropoda</taxon>
        <taxon>Hexapoda</taxon>
        <taxon>Insecta</taxon>
        <taxon>Pterygota</taxon>
        <taxon>Neoptera</taxon>
        <taxon>Paraneoptera</taxon>
        <taxon>Thysanoptera</taxon>
        <taxon>Terebrantia</taxon>
        <taxon>Thripoidea</taxon>
        <taxon>Thripidae</taxon>
        <taxon>Thrips</taxon>
    </lineage>
</organism>
<feature type="chain" id="PRO_5028192417" evidence="1">
    <location>
        <begin position="30"/>
        <end position="206"/>
    </location>
</feature>
<dbReference type="GeneID" id="117641485"/>
<dbReference type="KEGG" id="tpal:117641485"/>
<evidence type="ECO:0000313" key="3">
    <source>
        <dbReference type="RefSeq" id="XP_034234743.1"/>
    </source>
</evidence>
<dbReference type="RefSeq" id="XP_034234743.1">
    <property type="nucleotide sequence ID" value="XM_034378852.1"/>
</dbReference>
<dbReference type="PROSITE" id="PS51257">
    <property type="entry name" value="PROKAR_LIPOPROTEIN"/>
    <property type="match status" value="1"/>
</dbReference>
<keyword evidence="2" id="KW-1185">Reference proteome</keyword>
<evidence type="ECO:0000313" key="2">
    <source>
        <dbReference type="Proteomes" id="UP000515158"/>
    </source>
</evidence>
<dbReference type="InParanoid" id="A0A6P8Y591"/>
<accession>A0A6P8Y591</accession>